<dbReference type="eggNOG" id="COG1514">
    <property type="taxonomic scope" value="Bacteria"/>
</dbReference>
<evidence type="ECO:0008006" key="3">
    <source>
        <dbReference type="Google" id="ProtNLM"/>
    </source>
</evidence>
<dbReference type="SUPFAM" id="SSF55144">
    <property type="entry name" value="LigT-like"/>
    <property type="match status" value="1"/>
</dbReference>
<dbReference type="PANTHER" id="PTHR36039:SF2">
    <property type="entry name" value="RNA LIGASE_CYCLIC NUCLEOTIDE PHOSPHODIESTERASE FAMILY PROTEIN"/>
    <property type="match status" value="1"/>
</dbReference>
<dbReference type="HOGENOM" id="CLU_094015_1_0_9"/>
<evidence type="ECO:0000313" key="1">
    <source>
        <dbReference type="EMBL" id="ACV62411.1"/>
    </source>
</evidence>
<organism evidence="1 2">
    <name type="scientific">Desulfofarcimen acetoxidans (strain ATCC 49208 / DSM 771 / KCTC 5769 / VKM B-1644 / 5575)</name>
    <name type="common">Desulfotomaculum acetoxidans</name>
    <dbReference type="NCBI Taxonomy" id="485916"/>
    <lineage>
        <taxon>Bacteria</taxon>
        <taxon>Bacillati</taxon>
        <taxon>Bacillota</taxon>
        <taxon>Clostridia</taxon>
        <taxon>Eubacteriales</taxon>
        <taxon>Peptococcaceae</taxon>
        <taxon>Desulfofarcimen</taxon>
    </lineage>
</organism>
<dbReference type="Pfam" id="PF13563">
    <property type="entry name" value="2_5_RNA_ligase2"/>
    <property type="match status" value="1"/>
</dbReference>
<name>C8VW59_DESAS</name>
<sequence>MTYAINLYFDGKSERAIQHIWDELAKDETSTYMVEIDSRPHITLTIYHDIDINDFEKRFTQFTNTTHSIEIKCNYIGVFPKNKGTVFLAPTMTDNLMKMHRDFHHLFEDYGNQEWDYYKSNCWFPHCTISNETSDEVVPEIIRRVLNIFQPMKIRIESIGIVKLYPIKYLKEQKLID</sequence>
<dbReference type="KEGG" id="dae:Dtox_1548"/>
<dbReference type="Gene3D" id="3.90.1140.10">
    <property type="entry name" value="Cyclic phosphodiesterase"/>
    <property type="match status" value="1"/>
</dbReference>
<dbReference type="InterPro" id="IPR009097">
    <property type="entry name" value="Cyclic_Pdiesterase"/>
</dbReference>
<dbReference type="PANTHER" id="PTHR36039">
    <property type="match status" value="1"/>
</dbReference>
<dbReference type="Proteomes" id="UP000002217">
    <property type="component" value="Chromosome"/>
</dbReference>
<dbReference type="AlphaFoldDB" id="C8VW59"/>
<protein>
    <recommendedName>
        <fullName evidence="3">2'-5' RNA ligase</fullName>
    </recommendedName>
</protein>
<reference evidence="1 2" key="1">
    <citation type="journal article" date="2009" name="Stand. Genomic Sci.">
        <title>Complete genome sequence of Desulfotomaculum acetoxidans type strain (5575).</title>
        <authorList>
            <person name="Spring S."/>
            <person name="Lapidus A."/>
            <person name="Schroder M."/>
            <person name="Gleim D."/>
            <person name="Sims D."/>
            <person name="Meincke L."/>
            <person name="Glavina Del Rio T."/>
            <person name="Tice H."/>
            <person name="Copeland A."/>
            <person name="Cheng J.F."/>
            <person name="Lucas S."/>
            <person name="Chen F."/>
            <person name="Nolan M."/>
            <person name="Bruce D."/>
            <person name="Goodwin L."/>
            <person name="Pitluck S."/>
            <person name="Ivanova N."/>
            <person name="Mavromatis K."/>
            <person name="Mikhailova N."/>
            <person name="Pati A."/>
            <person name="Chen A."/>
            <person name="Palaniappan K."/>
            <person name="Land M."/>
            <person name="Hauser L."/>
            <person name="Chang Y.J."/>
            <person name="Jeffries C.D."/>
            <person name="Chain P."/>
            <person name="Saunders E."/>
            <person name="Brettin T."/>
            <person name="Detter J.C."/>
            <person name="Goker M."/>
            <person name="Bristow J."/>
            <person name="Eisen J.A."/>
            <person name="Markowitz V."/>
            <person name="Hugenholtz P."/>
            <person name="Kyrpides N.C."/>
            <person name="Klenk H.P."/>
            <person name="Han C."/>
        </authorList>
    </citation>
    <scope>NUCLEOTIDE SEQUENCE [LARGE SCALE GENOMIC DNA]</scope>
    <source>
        <strain evidence="2">ATCC 49208 / DSM 771 / VKM B-1644</strain>
    </source>
</reference>
<dbReference type="OrthoDB" id="463286at2"/>
<keyword evidence="2" id="KW-1185">Reference proteome</keyword>
<accession>C8VW59</accession>
<dbReference type="EMBL" id="CP001720">
    <property type="protein sequence ID" value="ACV62411.1"/>
    <property type="molecule type" value="Genomic_DNA"/>
</dbReference>
<dbReference type="RefSeq" id="WP_015757123.1">
    <property type="nucleotide sequence ID" value="NC_013216.1"/>
</dbReference>
<gene>
    <name evidence="1" type="ordered locus">Dtox_1548</name>
</gene>
<evidence type="ECO:0000313" key="2">
    <source>
        <dbReference type="Proteomes" id="UP000002217"/>
    </source>
</evidence>
<proteinExistence type="predicted"/>
<dbReference type="STRING" id="485916.Dtox_1548"/>